<dbReference type="HOGENOM" id="CLU_049301_2_3_11"/>
<evidence type="ECO:0000313" key="5">
    <source>
        <dbReference type="Proteomes" id="UP000007517"/>
    </source>
</evidence>
<accession>H6RQP0</accession>
<evidence type="ECO:0000313" key="4">
    <source>
        <dbReference type="EMBL" id="CCG01567.1"/>
    </source>
</evidence>
<name>H6RQP0_BLASD</name>
<dbReference type="InterPro" id="IPR006015">
    <property type="entry name" value="Universal_stress_UspA"/>
</dbReference>
<reference evidence="5" key="2">
    <citation type="submission" date="2012-02" db="EMBL/GenBank/DDBJ databases">
        <title>Complete genome sequence of Blastococcus saxobsidens strain DD2.</title>
        <authorList>
            <person name="Genoscope."/>
        </authorList>
    </citation>
    <scope>NUCLEOTIDE SEQUENCE [LARGE SCALE GENOMIC DNA]</scope>
    <source>
        <strain evidence="5">DD2</strain>
    </source>
</reference>
<evidence type="ECO:0000256" key="2">
    <source>
        <dbReference type="SAM" id="MobiDB-lite"/>
    </source>
</evidence>
<protein>
    <submittedName>
        <fullName evidence="4">Putative universal stress protein A</fullName>
    </submittedName>
</protein>
<dbReference type="PRINTS" id="PR01438">
    <property type="entry name" value="UNVRSLSTRESS"/>
</dbReference>
<gene>
    <name evidence="4" type="ordered locus">BLASA_0611</name>
</gene>
<dbReference type="AlphaFoldDB" id="H6RQP0"/>
<feature type="region of interest" description="Disordered" evidence="2">
    <location>
        <begin position="1"/>
        <end position="21"/>
    </location>
</feature>
<proteinExistence type="inferred from homology"/>
<dbReference type="Proteomes" id="UP000007517">
    <property type="component" value="Chromosome"/>
</dbReference>
<reference evidence="4 5" key="1">
    <citation type="journal article" date="2012" name="J. Bacteriol.">
        <title>Genome Sequence of Blastococcus saxobsidens DD2, a Stone-Inhabiting Bacterium.</title>
        <authorList>
            <person name="Chouaia B."/>
            <person name="Crotti E."/>
            <person name="Brusetti L."/>
            <person name="Daffonchio D."/>
            <person name="Essoussi I."/>
            <person name="Nouioui I."/>
            <person name="Sbissi I."/>
            <person name="Ghodhbane-Gtari F."/>
            <person name="Gtari M."/>
            <person name="Vacherie B."/>
            <person name="Barbe V."/>
            <person name="Medigue C."/>
            <person name="Gury J."/>
            <person name="Pujic P."/>
            <person name="Normand P."/>
        </authorList>
    </citation>
    <scope>NUCLEOTIDE SEQUENCE [LARGE SCALE GENOMIC DNA]</scope>
    <source>
        <strain evidence="4 5">DD2</strain>
    </source>
</reference>
<sequence>MPTSTPLVPSQRQTAGGPDPGAREVVVGVDGSECALNAVRWAAAEAQRRGAPLRIVHAAPYLAHRRGSGAEPPPQLARARQIVGAAFTVARHAERDLPATTDIVADKPAPALLRAAAAGQLVVLGSATTGAVDEMVLAPVVLRVAARSPQPVVVVPRRRGGSAPGRPVVAVLGIGDPDDDAAVAEFAASAAERTGTPLSLLLTPSVDGWAGDPAEWDRRFPGTDVERTELPSAGARRILEAACPAPLLVFSAGHGDLLHRGLDGPHRWLLRHCTSPMALVPPVHRPELEPHEEIVAVG</sequence>
<keyword evidence="5" id="KW-1185">Reference proteome</keyword>
<dbReference type="Gene3D" id="3.40.50.12370">
    <property type="match status" value="1"/>
</dbReference>
<dbReference type="Pfam" id="PF00582">
    <property type="entry name" value="Usp"/>
    <property type="match status" value="1"/>
</dbReference>
<dbReference type="STRING" id="1146883.BLASA_0611"/>
<dbReference type="eggNOG" id="COG0589">
    <property type="taxonomic scope" value="Bacteria"/>
</dbReference>
<feature type="domain" description="UspA" evidence="3">
    <location>
        <begin position="23"/>
        <end position="156"/>
    </location>
</feature>
<comment type="similarity">
    <text evidence="1">Belongs to the universal stress protein A family.</text>
</comment>
<feature type="compositionally biased region" description="Polar residues" evidence="2">
    <location>
        <begin position="1"/>
        <end position="14"/>
    </location>
</feature>
<dbReference type="OrthoDB" id="5184239at2"/>
<dbReference type="InterPro" id="IPR006016">
    <property type="entry name" value="UspA"/>
</dbReference>
<dbReference type="EMBL" id="FO117623">
    <property type="protein sequence ID" value="CCG01567.1"/>
    <property type="molecule type" value="Genomic_DNA"/>
</dbReference>
<evidence type="ECO:0000256" key="1">
    <source>
        <dbReference type="ARBA" id="ARBA00008791"/>
    </source>
</evidence>
<dbReference type="RefSeq" id="WP_014374480.1">
    <property type="nucleotide sequence ID" value="NC_016943.1"/>
</dbReference>
<dbReference type="KEGG" id="bsd:BLASA_0611"/>
<dbReference type="SUPFAM" id="SSF52402">
    <property type="entry name" value="Adenine nucleotide alpha hydrolases-like"/>
    <property type="match status" value="1"/>
</dbReference>
<organism evidence="4 5">
    <name type="scientific">Blastococcus saxobsidens (strain DD2)</name>
    <dbReference type="NCBI Taxonomy" id="1146883"/>
    <lineage>
        <taxon>Bacteria</taxon>
        <taxon>Bacillati</taxon>
        <taxon>Actinomycetota</taxon>
        <taxon>Actinomycetes</taxon>
        <taxon>Geodermatophilales</taxon>
        <taxon>Geodermatophilaceae</taxon>
        <taxon>Blastococcus</taxon>
    </lineage>
</organism>
<evidence type="ECO:0000259" key="3">
    <source>
        <dbReference type="Pfam" id="PF00582"/>
    </source>
</evidence>